<comment type="pathway">
    <text evidence="2">Secondary metabolite biosynthesis.</text>
</comment>
<dbReference type="OrthoDB" id="2789670at2759"/>
<evidence type="ECO:0000256" key="9">
    <source>
        <dbReference type="PIRSR" id="PIRSR602401-1"/>
    </source>
</evidence>
<evidence type="ECO:0000313" key="11">
    <source>
        <dbReference type="EMBL" id="KIY65192.1"/>
    </source>
</evidence>
<dbReference type="AlphaFoldDB" id="A0A0D7B3Y6"/>
<keyword evidence="8" id="KW-0503">Monooxygenase</keyword>
<dbReference type="InterPro" id="IPR036396">
    <property type="entry name" value="Cyt_P450_sf"/>
</dbReference>
<dbReference type="PRINTS" id="PR00463">
    <property type="entry name" value="EP450I"/>
</dbReference>
<protein>
    <submittedName>
        <fullName evidence="11">Cytochrome P450</fullName>
    </submittedName>
</protein>
<evidence type="ECO:0000313" key="12">
    <source>
        <dbReference type="Proteomes" id="UP000054007"/>
    </source>
</evidence>
<dbReference type="GO" id="GO:0005506">
    <property type="term" value="F:iron ion binding"/>
    <property type="evidence" value="ECO:0007669"/>
    <property type="project" value="InterPro"/>
</dbReference>
<comment type="similarity">
    <text evidence="3">Belongs to the cytochrome P450 family.</text>
</comment>
<evidence type="ECO:0000256" key="6">
    <source>
        <dbReference type="ARBA" id="ARBA00023002"/>
    </source>
</evidence>
<feature type="binding site" description="axial binding residue" evidence="9">
    <location>
        <position position="433"/>
    </location>
    <ligand>
        <name>heme</name>
        <dbReference type="ChEBI" id="CHEBI:30413"/>
    </ligand>
    <ligandPart>
        <name>Fe</name>
        <dbReference type="ChEBI" id="CHEBI:18248"/>
    </ligandPart>
</feature>
<evidence type="ECO:0000256" key="7">
    <source>
        <dbReference type="ARBA" id="ARBA00023004"/>
    </source>
</evidence>
<dbReference type="STRING" id="1314674.A0A0D7B3Y6"/>
<dbReference type="GO" id="GO:0004497">
    <property type="term" value="F:monooxygenase activity"/>
    <property type="evidence" value="ECO:0007669"/>
    <property type="project" value="UniProtKB-KW"/>
</dbReference>
<sequence length="502" mass="56273">MVSPFITIPLVFAILYMLKARFTPKKAPFPPGPKPLPVLGNIFDVPAGKPWKSFATLSKQYGDLVYMGALGVNVLVVNSVKAAEDLFDKHSRVYSDRPNIPMVSLMGWDINIILLPYGELWRKHRRIFHQEYRAEAMPEFREDQEYAAMNLLRNLAETPKRFKTHLRLYPASITMHKAYGHWVTSDDPIVDVTEQAGNMLKLCIFPGSVLVNVFPFLRHLPEWFPGTGFKAYARKCRGFVDQMRTVPYDLVKQRMAEGTAEPCLTTQLLEENEAAGHEKYPEELIKDVTATAFAAAVDTSAATLDSLILALVKNPEVQRKAQAEIDTVVGDARLPNFEDRKSMPYVEAIYRELIRWAPAAPMGVPHAASEDNLYNGFLIPKGTIVLPNIWAMSHDENKYSEPDNFMPERFFREDGTLSDDTSSISYGFGRRVCVGRYVAETTAWLAIASLMAVYTIKPSRDAAGNEIPISGEFRNGAISMPLPFECDFVPRSPAALSLISAL</sequence>
<proteinExistence type="inferred from homology"/>
<dbReference type="InterPro" id="IPR050364">
    <property type="entry name" value="Cytochrome_P450_fung"/>
</dbReference>
<evidence type="ECO:0000256" key="4">
    <source>
        <dbReference type="ARBA" id="ARBA00022617"/>
    </source>
</evidence>
<feature type="chain" id="PRO_5002316686" evidence="10">
    <location>
        <begin position="21"/>
        <end position="502"/>
    </location>
</feature>
<dbReference type="Pfam" id="PF00067">
    <property type="entry name" value="p450"/>
    <property type="match status" value="1"/>
</dbReference>
<keyword evidence="5 9" id="KW-0479">Metal-binding</keyword>
<evidence type="ECO:0000256" key="2">
    <source>
        <dbReference type="ARBA" id="ARBA00005179"/>
    </source>
</evidence>
<keyword evidence="10" id="KW-0732">Signal</keyword>
<dbReference type="InterPro" id="IPR002401">
    <property type="entry name" value="Cyt_P450_E_grp-I"/>
</dbReference>
<dbReference type="Gene3D" id="1.10.630.10">
    <property type="entry name" value="Cytochrome P450"/>
    <property type="match status" value="1"/>
</dbReference>
<comment type="cofactor">
    <cofactor evidence="1 9">
        <name>heme</name>
        <dbReference type="ChEBI" id="CHEBI:30413"/>
    </cofactor>
</comment>
<evidence type="ECO:0000256" key="1">
    <source>
        <dbReference type="ARBA" id="ARBA00001971"/>
    </source>
</evidence>
<organism evidence="11 12">
    <name type="scientific">Cylindrobasidium torrendii FP15055 ss-10</name>
    <dbReference type="NCBI Taxonomy" id="1314674"/>
    <lineage>
        <taxon>Eukaryota</taxon>
        <taxon>Fungi</taxon>
        <taxon>Dikarya</taxon>
        <taxon>Basidiomycota</taxon>
        <taxon>Agaricomycotina</taxon>
        <taxon>Agaricomycetes</taxon>
        <taxon>Agaricomycetidae</taxon>
        <taxon>Agaricales</taxon>
        <taxon>Marasmiineae</taxon>
        <taxon>Physalacriaceae</taxon>
        <taxon>Cylindrobasidium</taxon>
    </lineage>
</organism>
<reference evidence="11 12" key="1">
    <citation type="journal article" date="2015" name="Fungal Genet. Biol.">
        <title>Evolution of novel wood decay mechanisms in Agaricales revealed by the genome sequences of Fistulina hepatica and Cylindrobasidium torrendii.</title>
        <authorList>
            <person name="Floudas D."/>
            <person name="Held B.W."/>
            <person name="Riley R."/>
            <person name="Nagy L.G."/>
            <person name="Koehler G."/>
            <person name="Ransdell A.S."/>
            <person name="Younus H."/>
            <person name="Chow J."/>
            <person name="Chiniquy J."/>
            <person name="Lipzen A."/>
            <person name="Tritt A."/>
            <person name="Sun H."/>
            <person name="Haridas S."/>
            <person name="LaButti K."/>
            <person name="Ohm R.A."/>
            <person name="Kues U."/>
            <person name="Blanchette R.A."/>
            <person name="Grigoriev I.V."/>
            <person name="Minto R.E."/>
            <person name="Hibbett D.S."/>
        </authorList>
    </citation>
    <scope>NUCLEOTIDE SEQUENCE [LARGE SCALE GENOMIC DNA]</scope>
    <source>
        <strain evidence="11 12">FP15055 ss-10</strain>
    </source>
</reference>
<dbReference type="SUPFAM" id="SSF48264">
    <property type="entry name" value="Cytochrome P450"/>
    <property type="match status" value="1"/>
</dbReference>
<dbReference type="GO" id="GO:0020037">
    <property type="term" value="F:heme binding"/>
    <property type="evidence" value="ECO:0007669"/>
    <property type="project" value="InterPro"/>
</dbReference>
<evidence type="ECO:0000256" key="8">
    <source>
        <dbReference type="ARBA" id="ARBA00023033"/>
    </source>
</evidence>
<evidence type="ECO:0000256" key="5">
    <source>
        <dbReference type="ARBA" id="ARBA00022723"/>
    </source>
</evidence>
<dbReference type="InterPro" id="IPR001128">
    <property type="entry name" value="Cyt_P450"/>
</dbReference>
<name>A0A0D7B3Y6_9AGAR</name>
<keyword evidence="7 9" id="KW-0408">Iron</keyword>
<keyword evidence="4 9" id="KW-0349">Heme</keyword>
<keyword evidence="12" id="KW-1185">Reference proteome</keyword>
<evidence type="ECO:0000256" key="3">
    <source>
        <dbReference type="ARBA" id="ARBA00010617"/>
    </source>
</evidence>
<evidence type="ECO:0000256" key="10">
    <source>
        <dbReference type="SAM" id="SignalP"/>
    </source>
</evidence>
<gene>
    <name evidence="11" type="ORF">CYLTODRAFT_72010</name>
</gene>
<dbReference type="PANTHER" id="PTHR46300:SF7">
    <property type="entry name" value="P450, PUTATIVE (EUROFUNG)-RELATED"/>
    <property type="match status" value="1"/>
</dbReference>
<accession>A0A0D7B3Y6</accession>
<dbReference type="GO" id="GO:0016705">
    <property type="term" value="F:oxidoreductase activity, acting on paired donors, with incorporation or reduction of molecular oxygen"/>
    <property type="evidence" value="ECO:0007669"/>
    <property type="project" value="InterPro"/>
</dbReference>
<dbReference type="CDD" id="cd11065">
    <property type="entry name" value="CYP64-like"/>
    <property type="match status" value="1"/>
</dbReference>
<dbReference type="EMBL" id="KN880600">
    <property type="protein sequence ID" value="KIY65192.1"/>
    <property type="molecule type" value="Genomic_DNA"/>
</dbReference>
<dbReference type="Proteomes" id="UP000054007">
    <property type="component" value="Unassembled WGS sequence"/>
</dbReference>
<dbReference type="PANTHER" id="PTHR46300">
    <property type="entry name" value="P450, PUTATIVE (EUROFUNG)-RELATED-RELATED"/>
    <property type="match status" value="1"/>
</dbReference>
<feature type="signal peptide" evidence="10">
    <location>
        <begin position="1"/>
        <end position="20"/>
    </location>
</feature>
<keyword evidence="6" id="KW-0560">Oxidoreductase</keyword>